<dbReference type="PROSITE" id="PS51257">
    <property type="entry name" value="PROKAR_LIPOPROTEIN"/>
    <property type="match status" value="1"/>
</dbReference>
<feature type="compositionally biased region" description="Basic and acidic residues" evidence="1">
    <location>
        <begin position="61"/>
        <end position="71"/>
    </location>
</feature>
<dbReference type="Proteomes" id="UP000509626">
    <property type="component" value="Chromosome"/>
</dbReference>
<protein>
    <submittedName>
        <fullName evidence="2">Uncharacterized protein</fullName>
    </submittedName>
</protein>
<gene>
    <name evidence="2" type="ORF">HUG12_00880</name>
</gene>
<dbReference type="RefSeq" id="WP_179266967.1">
    <property type="nucleotide sequence ID" value="NZ_CP058579.1"/>
</dbReference>
<dbReference type="EMBL" id="CP058579">
    <property type="protein sequence ID" value="QLG60381.1"/>
    <property type="molecule type" value="Genomic_DNA"/>
</dbReference>
<reference evidence="2 3" key="1">
    <citation type="submission" date="2020-06" db="EMBL/GenBank/DDBJ databases">
        <title>NJ-3-1, isolated from saline soil.</title>
        <authorList>
            <person name="Cui H.L."/>
            <person name="Shi X."/>
        </authorList>
    </citation>
    <scope>NUCLEOTIDE SEQUENCE [LARGE SCALE GENOMIC DNA]</scope>
    <source>
        <strain evidence="2 3">NJ-3-1</strain>
    </source>
</reference>
<evidence type="ECO:0000313" key="3">
    <source>
        <dbReference type="Proteomes" id="UP000509626"/>
    </source>
</evidence>
<dbReference type="KEGG" id="halu:HUG12_00880"/>
<feature type="region of interest" description="Disordered" evidence="1">
    <location>
        <begin position="31"/>
        <end position="85"/>
    </location>
</feature>
<evidence type="ECO:0000313" key="2">
    <source>
        <dbReference type="EMBL" id="QLG60381.1"/>
    </source>
</evidence>
<proteinExistence type="predicted"/>
<dbReference type="AlphaFoldDB" id="A0A7D5QAJ8"/>
<dbReference type="GeneID" id="56035969"/>
<keyword evidence="3" id="KW-1185">Reference proteome</keyword>
<sequence length="321" mass="34317">MTTDRWRPRRRILTLLLVGLLVVSAGCAGLGGDGTSTPDAETDAAETDAATPDSSPESTTDDGHEHTHGNETEGTSGNDTSTNASAEADGKLTVVVAGDEVALQEQSQSEGSAFWIDVDDPHAWHASDAEQPVAEALSTLGIDAGPDELSYDGETYSAGDDGTSINVRVNGEEVDPTEHTLSDGDEVWVTVETADMDVDTPGEYIKADQQHIHGPITFEVDGEEVDFSEDRYQSGHQHFHFEGGSGNPWHAHSYSITLEWAMNTLEGIEVSENSVTYDGTTYDGSDSDTTVTIEVNGESVDPSEYFLKDGDSVNIVVETEE</sequence>
<accession>A0A7D5QAJ8</accession>
<name>A0A7D5QAJ8_9EURY</name>
<organism evidence="2 3">
    <name type="scientific">Halorarum salinum</name>
    <dbReference type="NCBI Taxonomy" id="2743089"/>
    <lineage>
        <taxon>Archaea</taxon>
        <taxon>Methanobacteriati</taxon>
        <taxon>Methanobacteriota</taxon>
        <taxon>Stenosarchaea group</taxon>
        <taxon>Halobacteria</taxon>
        <taxon>Halobacteriales</taxon>
        <taxon>Haloferacaceae</taxon>
        <taxon>Halorarum</taxon>
    </lineage>
</organism>
<evidence type="ECO:0000256" key="1">
    <source>
        <dbReference type="SAM" id="MobiDB-lite"/>
    </source>
</evidence>
<feature type="compositionally biased region" description="Polar residues" evidence="1">
    <location>
        <begin position="72"/>
        <end position="85"/>
    </location>
</feature>
<dbReference type="OrthoDB" id="2572at2157"/>